<dbReference type="AlphaFoldDB" id="A0A5M6DA78"/>
<proteinExistence type="predicted"/>
<sequence>MLRLTVLFGCLLLAGCGSEEGVVTYTIPTEVPEQLAPGKQRMLGAIVPRGDKVWFFKVMGPEKAVELVDDQFRQFVQGIQFGEDGNPVLEPLPETWRRGGDKPMRFASIDINTPKKQLDLSVSDLPSFGTWDDYVKRNVDRWRGQLSLEPSDEKWSGGQPLDVPAAEGESVWVDLTGEAAAGGGGMMAGGGPFSAGPFSGGGPNSPGPNSPGPMSPGPVASGAAAGGPPSSAIPGAGNLPPATDAAQPKVDFERPDGWRDGRKSMMRWASFEVGGEDAAAEVTVIPALGEVRDNVARWMGQVAGKPPADEEVDKMLADAESLTISGFPAQRFVIEGDPEQGQKSIDATMVPRPGQQTVFIKMTGPPETVAEQSDAMRTFLKSLSF</sequence>
<accession>A0A5M6DA78</accession>
<gene>
    <name evidence="2" type="ORF">FYK55_09045</name>
</gene>
<comment type="caution">
    <text evidence="2">The sequence shown here is derived from an EMBL/GenBank/DDBJ whole genome shotgun (WGS) entry which is preliminary data.</text>
</comment>
<feature type="compositionally biased region" description="Low complexity" evidence="1">
    <location>
        <begin position="217"/>
        <end position="237"/>
    </location>
</feature>
<feature type="compositionally biased region" description="Pro residues" evidence="1">
    <location>
        <begin position="205"/>
        <end position="216"/>
    </location>
</feature>
<dbReference type="EMBL" id="VWOX01000004">
    <property type="protein sequence ID" value="KAA5544467.1"/>
    <property type="molecule type" value="Genomic_DNA"/>
</dbReference>
<dbReference type="RefSeq" id="WP_150076077.1">
    <property type="nucleotide sequence ID" value="NZ_VWOX01000004.1"/>
</dbReference>
<dbReference type="Proteomes" id="UP000324479">
    <property type="component" value="Unassembled WGS sequence"/>
</dbReference>
<evidence type="ECO:0000256" key="1">
    <source>
        <dbReference type="SAM" id="MobiDB-lite"/>
    </source>
</evidence>
<feature type="region of interest" description="Disordered" evidence="1">
    <location>
        <begin position="183"/>
        <end position="261"/>
    </location>
</feature>
<feature type="compositionally biased region" description="Basic and acidic residues" evidence="1">
    <location>
        <begin position="250"/>
        <end position="261"/>
    </location>
</feature>
<evidence type="ECO:0000313" key="3">
    <source>
        <dbReference type="Proteomes" id="UP000324479"/>
    </source>
</evidence>
<feature type="compositionally biased region" description="Gly residues" evidence="1">
    <location>
        <begin position="183"/>
        <end position="204"/>
    </location>
</feature>
<organism evidence="2 3">
    <name type="scientific">Roseiconus nitratireducens</name>
    <dbReference type="NCBI Taxonomy" id="2605748"/>
    <lineage>
        <taxon>Bacteria</taxon>
        <taxon>Pseudomonadati</taxon>
        <taxon>Planctomycetota</taxon>
        <taxon>Planctomycetia</taxon>
        <taxon>Pirellulales</taxon>
        <taxon>Pirellulaceae</taxon>
        <taxon>Roseiconus</taxon>
    </lineage>
</organism>
<keyword evidence="3" id="KW-1185">Reference proteome</keyword>
<reference evidence="2 3" key="1">
    <citation type="submission" date="2019-08" db="EMBL/GenBank/DDBJ databases">
        <authorList>
            <person name="Dhanesh K."/>
            <person name="Kumar G."/>
            <person name="Sasikala C."/>
            <person name="Venkata Ramana C."/>
        </authorList>
    </citation>
    <scope>NUCLEOTIDE SEQUENCE [LARGE SCALE GENOMIC DNA]</scope>
    <source>
        <strain evidence="2 3">JC645</strain>
    </source>
</reference>
<name>A0A5M6DA78_9BACT</name>
<evidence type="ECO:0000313" key="2">
    <source>
        <dbReference type="EMBL" id="KAA5544467.1"/>
    </source>
</evidence>
<protein>
    <recommendedName>
        <fullName evidence="4">Lipoprotein</fullName>
    </recommendedName>
</protein>
<dbReference type="PROSITE" id="PS51257">
    <property type="entry name" value="PROKAR_LIPOPROTEIN"/>
    <property type="match status" value="1"/>
</dbReference>
<evidence type="ECO:0008006" key="4">
    <source>
        <dbReference type="Google" id="ProtNLM"/>
    </source>
</evidence>